<comment type="caution">
    <text evidence="11">The sequence shown here is derived from an EMBL/GenBank/DDBJ whole genome shotgun (WGS) entry which is preliminary data.</text>
</comment>
<dbReference type="InterPro" id="IPR007387">
    <property type="entry name" value="TRAP_DctQ"/>
</dbReference>
<dbReference type="Proteomes" id="UP001589628">
    <property type="component" value="Unassembled WGS sequence"/>
</dbReference>
<dbReference type="InterPro" id="IPR055348">
    <property type="entry name" value="DctQ"/>
</dbReference>
<gene>
    <name evidence="11" type="ORF">ACFFLH_13265</name>
</gene>
<evidence type="ECO:0000313" key="11">
    <source>
        <dbReference type="EMBL" id="MFB9887384.1"/>
    </source>
</evidence>
<evidence type="ECO:0000256" key="3">
    <source>
        <dbReference type="ARBA" id="ARBA00022475"/>
    </source>
</evidence>
<feature type="transmembrane region" description="Helical" evidence="9">
    <location>
        <begin position="12"/>
        <end position="32"/>
    </location>
</feature>
<evidence type="ECO:0000259" key="10">
    <source>
        <dbReference type="Pfam" id="PF04290"/>
    </source>
</evidence>
<feature type="transmembrane region" description="Helical" evidence="9">
    <location>
        <begin position="44"/>
        <end position="67"/>
    </location>
</feature>
<keyword evidence="4 9" id="KW-0997">Cell inner membrane</keyword>
<keyword evidence="3" id="KW-1003">Cell membrane</keyword>
<keyword evidence="6 9" id="KW-1133">Transmembrane helix</keyword>
<reference evidence="11 12" key="1">
    <citation type="submission" date="2024-09" db="EMBL/GenBank/DDBJ databases">
        <authorList>
            <person name="Sun Q."/>
            <person name="Mori K."/>
        </authorList>
    </citation>
    <scope>NUCLEOTIDE SEQUENCE [LARGE SCALE GENOMIC DNA]</scope>
    <source>
        <strain evidence="11 12">ATCC 51285</strain>
    </source>
</reference>
<evidence type="ECO:0000256" key="6">
    <source>
        <dbReference type="ARBA" id="ARBA00022989"/>
    </source>
</evidence>
<feature type="transmembrane region" description="Helical" evidence="9">
    <location>
        <begin position="88"/>
        <end position="109"/>
    </location>
</feature>
<comment type="similarity">
    <text evidence="8 9">Belongs to the TRAP transporter small permease family.</text>
</comment>
<comment type="subcellular location">
    <subcellularLocation>
        <location evidence="1 9">Cell inner membrane</location>
        <topology evidence="1 9">Multi-pass membrane protein</topology>
    </subcellularLocation>
</comment>
<sequence length="177" mass="19668">MRNAHKYLDHVSIFLGQVAMLLVCLLVGSMLFEVAARYVFQAPTLWAFDLSYMFNGSLFLLAGAYSLKHEAHVRIDFLSRQLPIVIQQNLNGLVYAFLAGPAFAVFAWIATEKTYKAYLTGEVESTSPWAPLIWPFYAALAIGLIAFTLQLYLEASKFMLRVAAPGHCAEAGDVSHD</sequence>
<keyword evidence="12" id="KW-1185">Reference proteome</keyword>
<evidence type="ECO:0000256" key="1">
    <source>
        <dbReference type="ARBA" id="ARBA00004429"/>
    </source>
</evidence>
<feature type="transmembrane region" description="Helical" evidence="9">
    <location>
        <begin position="129"/>
        <end position="153"/>
    </location>
</feature>
<proteinExistence type="inferred from homology"/>
<keyword evidence="7 9" id="KW-0472">Membrane</keyword>
<evidence type="ECO:0000256" key="2">
    <source>
        <dbReference type="ARBA" id="ARBA00022448"/>
    </source>
</evidence>
<dbReference type="PANTHER" id="PTHR35011">
    <property type="entry name" value="2,3-DIKETO-L-GULONATE TRAP TRANSPORTER SMALL PERMEASE PROTEIN YIAM"/>
    <property type="match status" value="1"/>
</dbReference>
<dbReference type="RefSeq" id="WP_027314056.1">
    <property type="nucleotide sequence ID" value="NZ_JAUESS010000006.1"/>
</dbReference>
<comment type="function">
    <text evidence="9">Part of the tripartite ATP-independent periplasmic (TRAP) transport system.</text>
</comment>
<comment type="subunit">
    <text evidence="9">The complex comprises the extracytoplasmic solute receptor protein and the two transmembrane proteins.</text>
</comment>
<name>A0ABV5ZGZ2_9GAMM</name>
<evidence type="ECO:0000256" key="7">
    <source>
        <dbReference type="ARBA" id="ARBA00023136"/>
    </source>
</evidence>
<feature type="domain" description="Tripartite ATP-independent periplasmic transporters DctQ component" evidence="10">
    <location>
        <begin position="26"/>
        <end position="152"/>
    </location>
</feature>
<evidence type="ECO:0000256" key="4">
    <source>
        <dbReference type="ARBA" id="ARBA00022519"/>
    </source>
</evidence>
<evidence type="ECO:0000256" key="5">
    <source>
        <dbReference type="ARBA" id="ARBA00022692"/>
    </source>
</evidence>
<evidence type="ECO:0000313" key="12">
    <source>
        <dbReference type="Proteomes" id="UP001589628"/>
    </source>
</evidence>
<evidence type="ECO:0000256" key="8">
    <source>
        <dbReference type="ARBA" id="ARBA00038436"/>
    </source>
</evidence>
<accession>A0ABV5ZGZ2</accession>
<dbReference type="PANTHER" id="PTHR35011:SF10">
    <property type="entry name" value="TRAP TRANSPORTER SMALL PERMEASE PROTEIN"/>
    <property type="match status" value="1"/>
</dbReference>
<dbReference type="EMBL" id="JBHLZN010000004">
    <property type="protein sequence ID" value="MFB9887384.1"/>
    <property type="molecule type" value="Genomic_DNA"/>
</dbReference>
<protein>
    <recommendedName>
        <fullName evidence="9">TRAP transporter small permease protein</fullName>
    </recommendedName>
</protein>
<dbReference type="Pfam" id="PF04290">
    <property type="entry name" value="DctQ"/>
    <property type="match status" value="1"/>
</dbReference>
<evidence type="ECO:0000256" key="9">
    <source>
        <dbReference type="RuleBase" id="RU369079"/>
    </source>
</evidence>
<organism evidence="11 12">
    <name type="scientific">Balneatrix alpica</name>
    <dbReference type="NCBI Taxonomy" id="75684"/>
    <lineage>
        <taxon>Bacteria</taxon>
        <taxon>Pseudomonadati</taxon>
        <taxon>Pseudomonadota</taxon>
        <taxon>Gammaproteobacteria</taxon>
        <taxon>Oceanospirillales</taxon>
        <taxon>Balneatrichaceae</taxon>
        <taxon>Balneatrix</taxon>
    </lineage>
</organism>
<keyword evidence="2 9" id="KW-0813">Transport</keyword>
<keyword evidence="5 9" id="KW-0812">Transmembrane</keyword>